<accession>A0A1S8WP43</accession>
<gene>
    <name evidence="2" type="ORF">X801_08016</name>
</gene>
<keyword evidence="3" id="KW-1185">Reference proteome</keyword>
<dbReference type="PANTHER" id="PTHR46532">
    <property type="entry name" value="MALE FERTILITY FACTOR KL5"/>
    <property type="match status" value="1"/>
</dbReference>
<evidence type="ECO:0000313" key="3">
    <source>
        <dbReference type="Proteomes" id="UP000243686"/>
    </source>
</evidence>
<dbReference type="Proteomes" id="UP000243686">
    <property type="component" value="Unassembled WGS sequence"/>
</dbReference>
<dbReference type="PANTHER" id="PTHR46532:SF11">
    <property type="entry name" value="DYNEIN AXONEMAL HEAVY CHAIN 12"/>
    <property type="match status" value="1"/>
</dbReference>
<dbReference type="Pfam" id="PF08385">
    <property type="entry name" value="DHC_N1"/>
    <property type="match status" value="1"/>
</dbReference>
<dbReference type="GO" id="GO:0051959">
    <property type="term" value="F:dynein light intermediate chain binding"/>
    <property type="evidence" value="ECO:0007669"/>
    <property type="project" value="InterPro"/>
</dbReference>
<sequence>MPDSITNINCSEIKKQVEETRTPKNIHKALLKDSAKPLLDNLHPNPLVEIDFWKAKAADLLNIFEQLNASKVRQMAKILEQANSSYFLPFKDMFKSVVAALREAQDIDAHLSVLRPYVEDMERADFDQLPQQIDPCRNYLDPTDVLKGEAEEAIVKVDEVLRLLHTFKSSYEHHRENLPSYFDKITDFQTQQVAVVPWEFKTELAFGRFDAFTERVEMIRWRFNERPPGCSVMTINLKKVHCPADARLI</sequence>
<dbReference type="EMBL" id="KV898487">
    <property type="protein sequence ID" value="OON16175.1"/>
    <property type="molecule type" value="Genomic_DNA"/>
</dbReference>
<evidence type="ECO:0000313" key="2">
    <source>
        <dbReference type="EMBL" id="OON16175.1"/>
    </source>
</evidence>
<dbReference type="AlphaFoldDB" id="A0A1S8WP43"/>
<evidence type="ECO:0000259" key="1">
    <source>
        <dbReference type="Pfam" id="PF08385"/>
    </source>
</evidence>
<proteinExistence type="predicted"/>
<feature type="domain" description="Dynein heavy chain tail" evidence="1">
    <location>
        <begin position="24"/>
        <end position="134"/>
    </location>
</feature>
<dbReference type="GO" id="GO:0045505">
    <property type="term" value="F:dynein intermediate chain binding"/>
    <property type="evidence" value="ECO:0007669"/>
    <property type="project" value="InterPro"/>
</dbReference>
<dbReference type="InterPro" id="IPR026983">
    <property type="entry name" value="DHC"/>
</dbReference>
<dbReference type="GO" id="GO:0005858">
    <property type="term" value="C:axonemal dynein complex"/>
    <property type="evidence" value="ECO:0007669"/>
    <property type="project" value="TreeGrafter"/>
</dbReference>
<dbReference type="InterPro" id="IPR013594">
    <property type="entry name" value="Dynein_heavy_tail"/>
</dbReference>
<reference evidence="2 3" key="1">
    <citation type="submission" date="2015-03" db="EMBL/GenBank/DDBJ databases">
        <title>Draft genome of the nematode, Opisthorchis viverrini.</title>
        <authorList>
            <person name="Mitreva M."/>
        </authorList>
    </citation>
    <scope>NUCLEOTIDE SEQUENCE [LARGE SCALE GENOMIC DNA]</scope>
    <source>
        <strain evidence="2">Khon Kaen</strain>
    </source>
</reference>
<protein>
    <recommendedName>
        <fullName evidence="1">Dynein heavy chain tail domain-containing protein</fullName>
    </recommendedName>
</protein>
<organism evidence="2 3">
    <name type="scientific">Opisthorchis viverrini</name>
    <name type="common">Southeast Asian liver fluke</name>
    <dbReference type="NCBI Taxonomy" id="6198"/>
    <lineage>
        <taxon>Eukaryota</taxon>
        <taxon>Metazoa</taxon>
        <taxon>Spiralia</taxon>
        <taxon>Lophotrochozoa</taxon>
        <taxon>Platyhelminthes</taxon>
        <taxon>Trematoda</taxon>
        <taxon>Digenea</taxon>
        <taxon>Opisthorchiida</taxon>
        <taxon>Opisthorchiata</taxon>
        <taxon>Opisthorchiidae</taxon>
        <taxon>Opisthorchis</taxon>
    </lineage>
</organism>
<name>A0A1S8WP43_OPIVI</name>
<dbReference type="GO" id="GO:0007018">
    <property type="term" value="P:microtubule-based movement"/>
    <property type="evidence" value="ECO:0007669"/>
    <property type="project" value="InterPro"/>
</dbReference>